<reference evidence="1 2" key="1">
    <citation type="submission" date="2019-08" db="EMBL/GenBank/DDBJ databases">
        <title>Deep-cultivation of Planctomycetes and their phenomic and genomic characterization uncovers novel biology.</title>
        <authorList>
            <person name="Wiegand S."/>
            <person name="Jogler M."/>
            <person name="Boedeker C."/>
            <person name="Pinto D."/>
            <person name="Vollmers J."/>
            <person name="Rivas-Marin E."/>
            <person name="Kohn T."/>
            <person name="Peeters S.H."/>
            <person name="Heuer A."/>
            <person name="Rast P."/>
            <person name="Oberbeckmann S."/>
            <person name="Bunk B."/>
            <person name="Jeske O."/>
            <person name="Meyerdierks A."/>
            <person name="Storesund J.E."/>
            <person name="Kallscheuer N."/>
            <person name="Luecker S."/>
            <person name="Lage O.M."/>
            <person name="Pohl T."/>
            <person name="Merkel B.J."/>
            <person name="Hornburger P."/>
            <person name="Mueller R.-W."/>
            <person name="Bruemmer F."/>
            <person name="Labrenz M."/>
            <person name="Spormann A.M."/>
            <person name="Op den Camp H."/>
            <person name="Overmann J."/>
            <person name="Amann R."/>
            <person name="Jetten M.S.M."/>
            <person name="Mascher T."/>
            <person name="Medema M.H."/>
            <person name="Devos D.P."/>
            <person name="Kaster A.-K."/>
            <person name="Ovreas L."/>
            <person name="Rohde M."/>
            <person name="Galperin M.Y."/>
            <person name="Jogler C."/>
        </authorList>
    </citation>
    <scope>NUCLEOTIDE SEQUENCE [LARGE SCALE GENOMIC DNA]</scope>
    <source>
        <strain evidence="1 2">UC8</strain>
    </source>
</reference>
<dbReference type="AlphaFoldDB" id="A0A5B9QWB8"/>
<evidence type="ECO:0000313" key="2">
    <source>
        <dbReference type="Proteomes" id="UP000325286"/>
    </source>
</evidence>
<sequence>MNNAYLVKYRMRDGRRVSKLRIIAESIEAARVRFHSAMAGNGAERDQYRVISVAIAVRQPRPDFEKVF</sequence>
<dbReference type="Proteomes" id="UP000325286">
    <property type="component" value="Chromosome"/>
</dbReference>
<gene>
    <name evidence="1" type="ORF">UC8_41100</name>
</gene>
<protein>
    <submittedName>
        <fullName evidence="1">Uncharacterized protein</fullName>
    </submittedName>
</protein>
<evidence type="ECO:0000313" key="1">
    <source>
        <dbReference type="EMBL" id="QEG42080.1"/>
    </source>
</evidence>
<proteinExistence type="predicted"/>
<name>A0A5B9QWB8_9BACT</name>
<organism evidence="1 2">
    <name type="scientific">Roseimaritima ulvae</name>
    <dbReference type="NCBI Taxonomy" id="980254"/>
    <lineage>
        <taxon>Bacteria</taxon>
        <taxon>Pseudomonadati</taxon>
        <taxon>Planctomycetota</taxon>
        <taxon>Planctomycetia</taxon>
        <taxon>Pirellulales</taxon>
        <taxon>Pirellulaceae</taxon>
        <taxon>Roseimaritima</taxon>
    </lineage>
</organism>
<dbReference type="EMBL" id="CP042914">
    <property type="protein sequence ID" value="QEG42080.1"/>
    <property type="molecule type" value="Genomic_DNA"/>
</dbReference>
<keyword evidence="2" id="KW-1185">Reference proteome</keyword>
<dbReference type="KEGG" id="rul:UC8_41100"/>
<accession>A0A5B9QWB8</accession>